<dbReference type="AlphaFoldDB" id="A0A2T5MF57"/>
<feature type="domain" description="YrdC-like" evidence="10">
    <location>
        <begin position="4"/>
        <end position="185"/>
    </location>
</feature>
<dbReference type="GO" id="GO:0005524">
    <property type="term" value="F:ATP binding"/>
    <property type="evidence" value="ECO:0007669"/>
    <property type="project" value="UniProtKB-UniRule"/>
</dbReference>
<dbReference type="PANTHER" id="PTHR17490:SF18">
    <property type="entry name" value="THREONYLCARBAMOYL-AMP SYNTHASE"/>
    <property type="match status" value="1"/>
</dbReference>
<reference evidence="11 12" key="1">
    <citation type="submission" date="2018-04" db="EMBL/GenBank/DDBJ databases">
        <title>Novel species isolated from glacier.</title>
        <authorList>
            <person name="Liu Q."/>
            <person name="Xin Y.-H."/>
        </authorList>
    </citation>
    <scope>NUCLEOTIDE SEQUENCE [LARGE SCALE GENOMIC DNA]</scope>
    <source>
        <strain evidence="11 12">GT1R17</strain>
    </source>
</reference>
<dbReference type="GO" id="GO:0061710">
    <property type="term" value="F:L-threonylcarbamoyladenylate synthase"/>
    <property type="evidence" value="ECO:0007669"/>
    <property type="project" value="UniProtKB-EC"/>
</dbReference>
<keyword evidence="12" id="KW-1185">Reference proteome</keyword>
<keyword evidence="4 9" id="KW-0819">tRNA processing</keyword>
<keyword evidence="2 9" id="KW-0963">Cytoplasm</keyword>
<evidence type="ECO:0000259" key="10">
    <source>
        <dbReference type="PROSITE" id="PS51163"/>
    </source>
</evidence>
<dbReference type="InterPro" id="IPR006070">
    <property type="entry name" value="Sua5-like_dom"/>
</dbReference>
<dbReference type="EMBL" id="QANS01000003">
    <property type="protein sequence ID" value="PTU31213.1"/>
    <property type="molecule type" value="Genomic_DNA"/>
</dbReference>
<evidence type="ECO:0000256" key="9">
    <source>
        <dbReference type="HAMAP-Rule" id="MF_01852"/>
    </source>
</evidence>
<dbReference type="HAMAP" id="MF_01852">
    <property type="entry name" value="TsaC"/>
    <property type="match status" value="1"/>
</dbReference>
<keyword evidence="5 9" id="KW-0548">Nucleotidyltransferase</keyword>
<evidence type="ECO:0000313" key="11">
    <source>
        <dbReference type="EMBL" id="PTU31213.1"/>
    </source>
</evidence>
<dbReference type="PANTHER" id="PTHR17490">
    <property type="entry name" value="SUA5"/>
    <property type="match status" value="1"/>
</dbReference>
<organism evidence="11 12">
    <name type="scientific">Stenotrophobium rhamnosiphilum</name>
    <dbReference type="NCBI Taxonomy" id="2029166"/>
    <lineage>
        <taxon>Bacteria</taxon>
        <taxon>Pseudomonadati</taxon>
        <taxon>Pseudomonadota</taxon>
        <taxon>Gammaproteobacteria</taxon>
        <taxon>Nevskiales</taxon>
        <taxon>Nevskiaceae</taxon>
        <taxon>Stenotrophobium</taxon>
    </lineage>
</organism>
<dbReference type="PROSITE" id="PS51163">
    <property type="entry name" value="YRDC"/>
    <property type="match status" value="1"/>
</dbReference>
<dbReference type="Gene3D" id="3.90.870.10">
    <property type="entry name" value="DHBP synthase"/>
    <property type="match status" value="1"/>
</dbReference>
<evidence type="ECO:0000256" key="4">
    <source>
        <dbReference type="ARBA" id="ARBA00022694"/>
    </source>
</evidence>
<evidence type="ECO:0000256" key="2">
    <source>
        <dbReference type="ARBA" id="ARBA00022490"/>
    </source>
</evidence>
<dbReference type="InterPro" id="IPR050156">
    <property type="entry name" value="TC-AMP_synthase_SUA5"/>
</dbReference>
<dbReference type="RefSeq" id="WP_107939755.1">
    <property type="nucleotide sequence ID" value="NZ_QANS01000003.1"/>
</dbReference>
<comment type="caution">
    <text evidence="11">The sequence shown here is derived from an EMBL/GenBank/DDBJ whole genome shotgun (WGS) entry which is preliminary data.</text>
</comment>
<evidence type="ECO:0000256" key="8">
    <source>
        <dbReference type="ARBA" id="ARBA00048366"/>
    </source>
</evidence>
<evidence type="ECO:0000256" key="6">
    <source>
        <dbReference type="ARBA" id="ARBA00022741"/>
    </source>
</evidence>
<evidence type="ECO:0000313" key="12">
    <source>
        <dbReference type="Proteomes" id="UP000244248"/>
    </source>
</evidence>
<gene>
    <name evidence="9" type="primary">tsaC</name>
    <name evidence="11" type="ORF">CJD38_07625</name>
</gene>
<dbReference type="InterPro" id="IPR023535">
    <property type="entry name" value="TC-AMP_synthase"/>
</dbReference>
<protein>
    <recommendedName>
        <fullName evidence="9">Threonylcarbamoyl-AMP synthase</fullName>
        <shortName evidence="9">TC-AMP synthase</shortName>
        <ecNumber evidence="9">2.7.7.87</ecNumber>
    </recommendedName>
    <alternativeName>
        <fullName evidence="9">L-threonylcarbamoyladenylate synthase</fullName>
    </alternativeName>
    <alternativeName>
        <fullName evidence="9">t(6)A37 threonylcarbamoyladenosine biosynthesis protein TsaC</fullName>
    </alternativeName>
    <alternativeName>
        <fullName evidence="9">tRNA threonylcarbamoyladenosine biosynthesis protein TsaC</fullName>
    </alternativeName>
</protein>
<dbReference type="GO" id="GO:0006450">
    <property type="term" value="P:regulation of translational fidelity"/>
    <property type="evidence" value="ECO:0007669"/>
    <property type="project" value="TreeGrafter"/>
</dbReference>
<dbReference type="Proteomes" id="UP000244248">
    <property type="component" value="Unassembled WGS sequence"/>
</dbReference>
<comment type="subcellular location">
    <subcellularLocation>
        <location evidence="1 9">Cytoplasm</location>
    </subcellularLocation>
</comment>
<dbReference type="GO" id="GO:0005737">
    <property type="term" value="C:cytoplasm"/>
    <property type="evidence" value="ECO:0007669"/>
    <property type="project" value="UniProtKB-SubCell"/>
</dbReference>
<comment type="function">
    <text evidence="9">Required for the formation of a threonylcarbamoyl group on adenosine at position 37 (t(6)A37) in tRNAs that read codons beginning with adenine. Catalyzes the conversion of L-threonine, HCO(3)(-)/CO(2) and ATP to give threonylcarbamoyl-AMP (TC-AMP) as the acyladenylate intermediate, with the release of diphosphate.</text>
</comment>
<name>A0A2T5MF57_9GAMM</name>
<dbReference type="InterPro" id="IPR017945">
    <property type="entry name" value="DHBP_synth_RibB-like_a/b_dom"/>
</dbReference>
<dbReference type="FunFam" id="3.90.870.10:FF:000004">
    <property type="entry name" value="Threonylcarbamoyl-AMP synthase"/>
    <property type="match status" value="1"/>
</dbReference>
<dbReference type="EC" id="2.7.7.87" evidence="9"/>
<evidence type="ECO:0000256" key="7">
    <source>
        <dbReference type="ARBA" id="ARBA00022840"/>
    </source>
</evidence>
<accession>A0A2T5MF57</accession>
<evidence type="ECO:0000256" key="1">
    <source>
        <dbReference type="ARBA" id="ARBA00004496"/>
    </source>
</evidence>
<dbReference type="Pfam" id="PF01300">
    <property type="entry name" value="Sua5_yciO_yrdC"/>
    <property type="match status" value="1"/>
</dbReference>
<dbReference type="OrthoDB" id="9814580at2"/>
<proteinExistence type="inferred from homology"/>
<comment type="similarity">
    <text evidence="9">Belongs to the SUA5 family. TsaC subfamily.</text>
</comment>
<evidence type="ECO:0000256" key="3">
    <source>
        <dbReference type="ARBA" id="ARBA00022679"/>
    </source>
</evidence>
<evidence type="ECO:0000256" key="5">
    <source>
        <dbReference type="ARBA" id="ARBA00022695"/>
    </source>
</evidence>
<dbReference type="GO" id="GO:0003725">
    <property type="term" value="F:double-stranded RNA binding"/>
    <property type="evidence" value="ECO:0007669"/>
    <property type="project" value="InterPro"/>
</dbReference>
<dbReference type="GO" id="GO:0000049">
    <property type="term" value="F:tRNA binding"/>
    <property type="evidence" value="ECO:0007669"/>
    <property type="project" value="TreeGrafter"/>
</dbReference>
<keyword evidence="3 9" id="KW-0808">Transferase</keyword>
<dbReference type="SUPFAM" id="SSF55821">
    <property type="entry name" value="YrdC/RibB"/>
    <property type="match status" value="1"/>
</dbReference>
<sequence>MASTLQLRAACHSLSAGGVIAYPTEAVWGFGCEPQNQDACIKLLDLKERDWRKGMIIIAADFSQLEPYVETLSAKELAPALKTWPGPATWLFPASKYTPEWVRGEHDSIAVRVTAHPVASALCRAYGGAIVSTSANRAGQAPAMSGTQVRLRFGMQVDAIVSGALGGLDKPTQIRDLRSGTLLRP</sequence>
<keyword evidence="7 9" id="KW-0067">ATP-binding</keyword>
<comment type="catalytic activity">
    <reaction evidence="8 9">
        <text>L-threonine + hydrogencarbonate + ATP = L-threonylcarbamoyladenylate + diphosphate + H2O</text>
        <dbReference type="Rhea" id="RHEA:36407"/>
        <dbReference type="ChEBI" id="CHEBI:15377"/>
        <dbReference type="ChEBI" id="CHEBI:17544"/>
        <dbReference type="ChEBI" id="CHEBI:30616"/>
        <dbReference type="ChEBI" id="CHEBI:33019"/>
        <dbReference type="ChEBI" id="CHEBI:57926"/>
        <dbReference type="ChEBI" id="CHEBI:73682"/>
        <dbReference type="EC" id="2.7.7.87"/>
    </reaction>
</comment>
<dbReference type="GO" id="GO:0002949">
    <property type="term" value="P:tRNA threonylcarbamoyladenosine modification"/>
    <property type="evidence" value="ECO:0007669"/>
    <property type="project" value="UniProtKB-UniRule"/>
</dbReference>
<keyword evidence="6 9" id="KW-0547">Nucleotide-binding</keyword>